<dbReference type="InterPro" id="IPR042099">
    <property type="entry name" value="ANL_N_sf"/>
</dbReference>
<keyword evidence="2 5" id="KW-0436">Ligase</keyword>
<gene>
    <name evidence="5" type="ORF">SAMN05216207_102043</name>
</gene>
<dbReference type="GO" id="GO:0031956">
    <property type="term" value="F:medium-chain fatty acid-CoA ligase activity"/>
    <property type="evidence" value="ECO:0007669"/>
    <property type="project" value="TreeGrafter"/>
</dbReference>
<evidence type="ECO:0000256" key="1">
    <source>
        <dbReference type="ARBA" id="ARBA00006432"/>
    </source>
</evidence>
<dbReference type="PANTHER" id="PTHR43201">
    <property type="entry name" value="ACYL-COA SYNTHETASE"/>
    <property type="match status" value="1"/>
</dbReference>
<comment type="similarity">
    <text evidence="1">Belongs to the ATP-dependent AMP-binding enzyme family.</text>
</comment>
<feature type="domain" description="AMP-binding enzyme C-terminal" evidence="4">
    <location>
        <begin position="402"/>
        <end position="477"/>
    </location>
</feature>
<evidence type="ECO:0000313" key="6">
    <source>
        <dbReference type="Proteomes" id="UP000199614"/>
    </source>
</evidence>
<dbReference type="RefSeq" id="WP_093346048.1">
    <property type="nucleotide sequence ID" value="NZ_FOUY01000020.1"/>
</dbReference>
<dbReference type="Pfam" id="PF13193">
    <property type="entry name" value="AMP-binding_C"/>
    <property type="match status" value="1"/>
</dbReference>
<dbReference type="EMBL" id="FOUY01000020">
    <property type="protein sequence ID" value="SFN72797.1"/>
    <property type="molecule type" value="Genomic_DNA"/>
</dbReference>
<organism evidence="5 6">
    <name type="scientific">Pseudonocardia ammonioxydans</name>
    <dbReference type="NCBI Taxonomy" id="260086"/>
    <lineage>
        <taxon>Bacteria</taxon>
        <taxon>Bacillati</taxon>
        <taxon>Actinomycetota</taxon>
        <taxon>Actinomycetes</taxon>
        <taxon>Pseudonocardiales</taxon>
        <taxon>Pseudonocardiaceae</taxon>
        <taxon>Pseudonocardia</taxon>
    </lineage>
</organism>
<evidence type="ECO:0000259" key="3">
    <source>
        <dbReference type="Pfam" id="PF00501"/>
    </source>
</evidence>
<dbReference type="Proteomes" id="UP000199614">
    <property type="component" value="Unassembled WGS sequence"/>
</dbReference>
<evidence type="ECO:0000256" key="2">
    <source>
        <dbReference type="ARBA" id="ARBA00022598"/>
    </source>
</evidence>
<evidence type="ECO:0000313" key="5">
    <source>
        <dbReference type="EMBL" id="SFN72797.1"/>
    </source>
</evidence>
<dbReference type="Gene3D" id="3.30.300.30">
    <property type="match status" value="1"/>
</dbReference>
<dbReference type="InterPro" id="IPR020845">
    <property type="entry name" value="AMP-binding_CS"/>
</dbReference>
<dbReference type="InterPro" id="IPR025110">
    <property type="entry name" value="AMP-bd_C"/>
</dbReference>
<reference evidence="5 6" key="1">
    <citation type="submission" date="2016-10" db="EMBL/GenBank/DDBJ databases">
        <authorList>
            <person name="de Groot N.N."/>
        </authorList>
    </citation>
    <scope>NUCLEOTIDE SEQUENCE [LARGE SCALE GENOMIC DNA]</scope>
    <source>
        <strain evidence="5 6">CGMCC 4.1877</strain>
    </source>
</reference>
<dbReference type="Gene3D" id="3.40.50.12780">
    <property type="entry name" value="N-terminal domain of ligase-like"/>
    <property type="match status" value="1"/>
</dbReference>
<dbReference type="PROSITE" id="PS00455">
    <property type="entry name" value="AMP_BINDING"/>
    <property type="match status" value="1"/>
</dbReference>
<proteinExistence type="inferred from homology"/>
<feature type="domain" description="AMP-dependent synthetase/ligase" evidence="3">
    <location>
        <begin position="9"/>
        <end position="350"/>
    </location>
</feature>
<protein>
    <submittedName>
        <fullName evidence="5">Acyl-CoA synthetase (AMP-forming)/AMP-acid ligase II</fullName>
    </submittedName>
</protein>
<name>A0A1I5BDR2_PSUAM</name>
<dbReference type="OrthoDB" id="9803968at2"/>
<dbReference type="AlphaFoldDB" id="A0A1I5BDR2"/>
<sequence length="499" mass="52494">MHELISDLDRRVAGDPEQIVAIDSAGPHTLRSVMTAAAELADALTEASGPSPTVLLQAENTWRTVVCALAVGRVRGTLALLNGHATGPEFTAAREDIDPDVVVADPVLANAWAIDAVGPIGAPVLDGWVLAGRPGSRPGRWGDGVVIGLTSGSTGRAKGVVQSEAALRYACRSTIDAIGLQPGDPIGAIVPLSSAAAVCFGLYLPLLLGGPALLAEKWSPPDAVRMLSEHGARWTMCVPTMALQMGMQAPESGMLSAMTAMTVGGGPMDRGALARAEQWLGTRILRVFGMSECLGHTTSRPSDPQDVRLGTDGVPFPGTRLRVVDESGSVVPAGTAGRAQVRGPSLYAGYARSGTVGTPDLTADGYLTTGDLMSIDAEGRVSVRGREKDIIIRGGRNIDIHEVESAVARHPAIEQVCVVPIPDDVLGERVAVLLVTPQREFGMEVLQEHLRDAGLAKNKWPEHVFVVDALPQNRVGKLSRPDATRLARSLAVDREPSRR</sequence>
<dbReference type="STRING" id="260086.SAMN05216207_102043"/>
<dbReference type="InterPro" id="IPR045851">
    <property type="entry name" value="AMP-bd_C_sf"/>
</dbReference>
<dbReference type="CDD" id="cd04433">
    <property type="entry name" value="AFD_class_I"/>
    <property type="match status" value="1"/>
</dbReference>
<dbReference type="InterPro" id="IPR000873">
    <property type="entry name" value="AMP-dep_synth/lig_dom"/>
</dbReference>
<dbReference type="Pfam" id="PF00501">
    <property type="entry name" value="AMP-binding"/>
    <property type="match status" value="1"/>
</dbReference>
<keyword evidence="6" id="KW-1185">Reference proteome</keyword>
<dbReference type="GO" id="GO:0006631">
    <property type="term" value="P:fatty acid metabolic process"/>
    <property type="evidence" value="ECO:0007669"/>
    <property type="project" value="TreeGrafter"/>
</dbReference>
<dbReference type="SUPFAM" id="SSF56801">
    <property type="entry name" value="Acetyl-CoA synthetase-like"/>
    <property type="match status" value="1"/>
</dbReference>
<accession>A0A1I5BDR2</accession>
<dbReference type="PANTHER" id="PTHR43201:SF5">
    <property type="entry name" value="MEDIUM-CHAIN ACYL-COA LIGASE ACSF2, MITOCHONDRIAL"/>
    <property type="match status" value="1"/>
</dbReference>
<evidence type="ECO:0000259" key="4">
    <source>
        <dbReference type="Pfam" id="PF13193"/>
    </source>
</evidence>